<name>A0A650CUY8_ACIAM</name>
<dbReference type="RefSeq" id="WP_155861091.1">
    <property type="nucleotide sequence ID" value="NZ_CP045482.1"/>
</dbReference>
<sequence length="756" mass="85801">MVKLLLDSSIFSRAIITFDISSLKKFMTVDEKEVVVGNLTSMSGEILSYLNPKPIKAATKLPDGSYYKIIGKKYGMTYAEVPAGLTFEELIEKLKSENLFPAIFPLYLKGTIGGFISTNGSGFGSYKYGFVKYKIPVYELKDKDTAIVGLVNYSELIELDQESPFAWSAVIFPTENIVKYYVPSFYSSLVGKGKVVSLEKLINDIYNSIRSILKRDYIPVCLRASEYSVLIQSPIESKLGYIINYNSPSKFYVICGNIKRDNLDKLFDFLKKNPSVYPFPSLQEYKEIHKFILSRYKKEIKVPKNLEKIKSQYLDAVQCINCGLCLDKCLAYNVTKNIIYSPVGKINRLLTGVMNFEYCFGCKNDDDYCPVGIKISELTEVLPQLNKYKDKISIPIDTVPSRLKELEALLDSKYKSYPVYLLFVGCAAKYDPLGVEGFMNFLLEKGEELKGFSPRVKLLDNECCGFDKYIIGDIDGAKSDVSKIVDIKNKLGAQKVYFLCPEGLYVYNSLSGDKGILAYEVIKPYVKDKVYLGCWAKKLGFEGEEHECAGLLFTSYKGAQLPLFKKNIITICPFSTWKFSTQSVYSLFNKGKNLKAEDKVILEFSDKLFTDYVISSLKNSVLASVDDIADKTINWIMGGKNYFILLIIPIIRKRFYSLLASSLSENKELVNSLKTLSENKLLVEDKIRKVVDIINSHNFTELVNDLVVRISNSPRLEYEARKIIESDDYKKALEEAIKKVIIDRVLEDIIQEVIYS</sequence>
<dbReference type="InterPro" id="IPR009051">
    <property type="entry name" value="Helical_ferredxn"/>
</dbReference>
<organism evidence="9 10">
    <name type="scientific">Acidianus ambivalens</name>
    <name type="common">Desulfurolobus ambivalens</name>
    <dbReference type="NCBI Taxonomy" id="2283"/>
    <lineage>
        <taxon>Archaea</taxon>
        <taxon>Thermoproteota</taxon>
        <taxon>Thermoprotei</taxon>
        <taxon>Sulfolobales</taxon>
        <taxon>Sulfolobaceae</taxon>
        <taxon>Acidianus</taxon>
    </lineage>
</organism>
<dbReference type="SUPFAM" id="SSF46548">
    <property type="entry name" value="alpha-helical ferredoxin"/>
    <property type="match status" value="1"/>
</dbReference>
<reference evidence="9 10" key="2">
    <citation type="submission" date="2019-10" db="EMBL/GenBank/DDBJ databases">
        <title>Genome Sequences from Six Type Strain Members of the Archaeal Family Sulfolobaceae: Acidianus ambivalens, Acidianus infernus, Metallosphaera prunae, Stygiolobus azoricus, Sulfolobus metallicus, and Sulfurisphaera ohwakuensis.</title>
        <authorList>
            <person name="Counts J.A."/>
            <person name="Kelly R.M."/>
        </authorList>
    </citation>
    <scope>NUCLEOTIDE SEQUENCE [LARGE SCALE GENOMIC DNA]</scope>
    <source>
        <strain evidence="9 10">LEI 10</strain>
    </source>
</reference>
<dbReference type="Proteomes" id="UP000426328">
    <property type="component" value="Chromosome"/>
</dbReference>
<keyword evidence="2" id="KW-0004">4Fe-4S</keyword>
<keyword evidence="4" id="KW-0560">Oxidoreductase</keyword>
<keyword evidence="6" id="KW-0411">Iron-sulfur</keyword>
<evidence type="ECO:0000256" key="2">
    <source>
        <dbReference type="ARBA" id="ARBA00022485"/>
    </source>
</evidence>
<evidence type="ECO:0000256" key="1">
    <source>
        <dbReference type="ARBA" id="ARBA00007097"/>
    </source>
</evidence>
<keyword evidence="10" id="KW-1185">Reference proteome</keyword>
<evidence type="ECO:0000313" key="9">
    <source>
        <dbReference type="EMBL" id="QGR21583.1"/>
    </source>
</evidence>
<dbReference type="InterPro" id="IPR016169">
    <property type="entry name" value="FAD-bd_PCMH_sub2"/>
</dbReference>
<dbReference type="EMBL" id="WHYS01000002">
    <property type="protein sequence ID" value="MQL55852.1"/>
    <property type="molecule type" value="Genomic_DNA"/>
</dbReference>
<proteinExistence type="inferred from homology"/>
<evidence type="ECO:0000256" key="4">
    <source>
        <dbReference type="ARBA" id="ARBA00023002"/>
    </source>
</evidence>
<dbReference type="Pfam" id="PF01565">
    <property type="entry name" value="FAD_binding_4"/>
    <property type="match status" value="1"/>
</dbReference>
<feature type="domain" description="FAD linked oxidase N-terminal" evidence="7">
    <location>
        <begin position="77"/>
        <end position="131"/>
    </location>
</feature>
<dbReference type="Gene3D" id="1.10.1060.10">
    <property type="entry name" value="Alpha-helical ferredoxin"/>
    <property type="match status" value="1"/>
</dbReference>
<comment type="similarity">
    <text evidence="1">Belongs to the HdrC family.</text>
</comment>
<evidence type="ECO:0000256" key="6">
    <source>
        <dbReference type="ARBA" id="ARBA00023014"/>
    </source>
</evidence>
<dbReference type="AlphaFoldDB" id="A0A650CUY8"/>
<dbReference type="GO" id="GO:0016491">
    <property type="term" value="F:oxidoreductase activity"/>
    <property type="evidence" value="ECO:0007669"/>
    <property type="project" value="UniProtKB-KW"/>
</dbReference>
<evidence type="ECO:0000313" key="8">
    <source>
        <dbReference type="EMBL" id="MQL55852.1"/>
    </source>
</evidence>
<evidence type="ECO:0000313" key="10">
    <source>
        <dbReference type="Proteomes" id="UP000426328"/>
    </source>
</evidence>
<accession>A0A650CUY8</accession>
<evidence type="ECO:0000256" key="3">
    <source>
        <dbReference type="ARBA" id="ARBA00022723"/>
    </source>
</evidence>
<evidence type="ECO:0000256" key="5">
    <source>
        <dbReference type="ARBA" id="ARBA00023004"/>
    </source>
</evidence>
<reference evidence="8 11" key="1">
    <citation type="submission" date="2019-10" db="EMBL/GenBank/DDBJ databases">
        <title>Comparative genomics of sulfur disproportionating microorganisms.</title>
        <authorList>
            <person name="Ward L.M."/>
            <person name="Bertran E."/>
            <person name="Johnston D."/>
        </authorList>
    </citation>
    <scope>NUCLEOTIDE SEQUENCE [LARGE SCALE GENOMIC DNA]</scope>
    <source>
        <strain evidence="8 11">DSM 3772</strain>
    </source>
</reference>
<gene>
    <name evidence="9" type="ORF">D1866_05935</name>
    <name evidence="8" type="ORF">GFB69_08890</name>
</gene>
<dbReference type="Gene3D" id="3.30.465.10">
    <property type="match status" value="1"/>
</dbReference>
<dbReference type="GO" id="GO:0050660">
    <property type="term" value="F:flavin adenine dinucleotide binding"/>
    <property type="evidence" value="ECO:0007669"/>
    <property type="project" value="InterPro"/>
</dbReference>
<dbReference type="InterPro" id="IPR036318">
    <property type="entry name" value="FAD-bd_PCMH-like_sf"/>
</dbReference>
<dbReference type="EMBL" id="CP045482">
    <property type="protein sequence ID" value="QGR21583.1"/>
    <property type="molecule type" value="Genomic_DNA"/>
</dbReference>
<dbReference type="PANTHER" id="PTHR43255">
    <property type="entry name" value="IRON-SULFUR-BINDING OXIDOREDUCTASE FADF-RELATED-RELATED"/>
    <property type="match status" value="1"/>
</dbReference>
<protein>
    <submittedName>
        <fullName evidence="9">FAD-binding protein</fullName>
    </submittedName>
</protein>
<dbReference type="GO" id="GO:0046872">
    <property type="term" value="F:metal ion binding"/>
    <property type="evidence" value="ECO:0007669"/>
    <property type="project" value="UniProtKB-KW"/>
</dbReference>
<dbReference type="GO" id="GO:0051539">
    <property type="term" value="F:4 iron, 4 sulfur cluster binding"/>
    <property type="evidence" value="ECO:0007669"/>
    <property type="project" value="UniProtKB-KW"/>
</dbReference>
<keyword evidence="5" id="KW-0408">Iron</keyword>
<keyword evidence="3" id="KW-0479">Metal-binding</keyword>
<dbReference type="GeneID" id="42779259"/>
<evidence type="ECO:0000259" key="7">
    <source>
        <dbReference type="Pfam" id="PF01565"/>
    </source>
</evidence>
<dbReference type="Proteomes" id="UP000474054">
    <property type="component" value="Unassembled WGS sequence"/>
</dbReference>
<evidence type="ECO:0000313" key="11">
    <source>
        <dbReference type="Proteomes" id="UP000474054"/>
    </source>
</evidence>
<dbReference type="GO" id="GO:0005886">
    <property type="term" value="C:plasma membrane"/>
    <property type="evidence" value="ECO:0007669"/>
    <property type="project" value="TreeGrafter"/>
</dbReference>
<dbReference type="PANTHER" id="PTHR43255:SF1">
    <property type="entry name" value="IRON-SULFUR-BINDING OXIDOREDUCTASE FADF-RELATED"/>
    <property type="match status" value="1"/>
</dbReference>
<dbReference type="KEGG" id="aamb:D1866_05935"/>
<dbReference type="InterPro" id="IPR006094">
    <property type="entry name" value="Oxid_FAD_bind_N"/>
</dbReference>
<dbReference type="InterPro" id="IPR051460">
    <property type="entry name" value="HdrC_iron-sulfur_subunit"/>
</dbReference>
<dbReference type="SUPFAM" id="SSF56176">
    <property type="entry name" value="FAD-binding/transporter-associated domain-like"/>
    <property type="match status" value="1"/>
</dbReference>